<comment type="similarity">
    <text evidence="5">Belongs to the IST1 family.</text>
</comment>
<dbReference type="Gene3D" id="1.20.1260.60">
    <property type="entry name" value="Vacuolar protein sorting-associated protein Ist1"/>
    <property type="match status" value="1"/>
</dbReference>
<keyword evidence="20" id="KW-1185">Reference proteome</keyword>
<evidence type="ECO:0000256" key="2">
    <source>
        <dbReference type="ARBA" id="ARBA00004259"/>
    </source>
</evidence>
<evidence type="ECO:0000256" key="6">
    <source>
        <dbReference type="ARBA" id="ARBA00014513"/>
    </source>
</evidence>
<dbReference type="GO" id="GO:0005813">
    <property type="term" value="C:centrosome"/>
    <property type="evidence" value="ECO:0007669"/>
    <property type="project" value="UniProtKB-SubCell"/>
</dbReference>
<keyword evidence="13" id="KW-0968">Cytoplasmic vesicle</keyword>
<dbReference type="GO" id="GO:0005635">
    <property type="term" value="C:nuclear envelope"/>
    <property type="evidence" value="ECO:0007669"/>
    <property type="project" value="UniProtKB-SubCell"/>
</dbReference>
<dbReference type="PANTHER" id="PTHR12161:SF5">
    <property type="entry name" value="IST1 HOMOLOG"/>
    <property type="match status" value="1"/>
</dbReference>
<dbReference type="GO" id="GO:0051301">
    <property type="term" value="P:cell division"/>
    <property type="evidence" value="ECO:0007669"/>
    <property type="project" value="UniProtKB-KW"/>
</dbReference>
<keyword evidence="17" id="KW-0175">Coiled coil</keyword>
<evidence type="ECO:0000256" key="17">
    <source>
        <dbReference type="SAM" id="Coils"/>
    </source>
</evidence>
<evidence type="ECO:0000256" key="11">
    <source>
        <dbReference type="ARBA" id="ARBA00023242"/>
    </source>
</evidence>
<sequence length="346" mass="39248">MFSSDPNYTKLKTNLRLALNRLKLLEKKKTELAQKARKEIADMVAAGKSERAKIRVEHIIREDYFVEALEIVEMLCDALLSRFGLLQQSKMLDPTLAESVSSLLWVAPHIQADVSEMKVISDQLTQKFGKKYTEACRTENMDTVSQKLKHKLSLRPPPKILVEKYLIAISKNYNVPYEPDLQVMQEYEQSHSIDSILFDNKNPNNENATRPTGFIGFPPQPIAPIQAPPINYPNMQTMSTMLDSMSMDFDIPPTMPTIPTMPTQQPNPKPPATTQQLNSKPPTANPVKPMPKNQILSNKNLGFSNLPDLPSVPTDIPTGDIKEKDDEEMDFDELLNRFEDLKKNKK</sequence>
<evidence type="ECO:0000256" key="8">
    <source>
        <dbReference type="ARBA" id="ARBA00022553"/>
    </source>
</evidence>
<dbReference type="InterPro" id="IPR005061">
    <property type="entry name" value="Ist1"/>
</dbReference>
<keyword evidence="10" id="KW-0206">Cytoskeleton</keyword>
<keyword evidence="7" id="KW-0963">Cytoplasm</keyword>
<evidence type="ECO:0000256" key="5">
    <source>
        <dbReference type="ARBA" id="ARBA00005536"/>
    </source>
</evidence>
<name>A0A5E4N4K8_9HEMI</name>
<gene>
    <name evidence="19" type="ORF">CINCED_3A006092</name>
</gene>
<evidence type="ECO:0000256" key="7">
    <source>
        <dbReference type="ARBA" id="ARBA00022490"/>
    </source>
</evidence>
<evidence type="ECO:0000256" key="18">
    <source>
        <dbReference type="SAM" id="MobiDB-lite"/>
    </source>
</evidence>
<keyword evidence="11" id="KW-0539">Nucleus</keyword>
<evidence type="ECO:0000256" key="4">
    <source>
        <dbReference type="ARBA" id="ARBA00004541"/>
    </source>
</evidence>
<evidence type="ECO:0000256" key="1">
    <source>
        <dbReference type="ARBA" id="ARBA00004214"/>
    </source>
</evidence>
<feature type="region of interest" description="Disordered" evidence="18">
    <location>
        <begin position="256"/>
        <end position="326"/>
    </location>
</feature>
<evidence type="ECO:0000256" key="3">
    <source>
        <dbReference type="ARBA" id="ARBA00004300"/>
    </source>
</evidence>
<dbReference type="OrthoDB" id="29853at2759"/>
<dbReference type="FunFam" id="1.20.1260.60:FF:000001">
    <property type="entry name" value="IST1 homolog isoform X1"/>
    <property type="match status" value="1"/>
</dbReference>
<dbReference type="EMBL" id="CABPRJ010001896">
    <property type="protein sequence ID" value="VVC39596.1"/>
    <property type="molecule type" value="Genomic_DNA"/>
</dbReference>
<feature type="compositionally biased region" description="Polar residues" evidence="18">
    <location>
        <begin position="272"/>
        <end position="282"/>
    </location>
</feature>
<dbReference type="InterPro" id="IPR042277">
    <property type="entry name" value="IST1-like"/>
</dbReference>
<feature type="compositionally biased region" description="Polar residues" evidence="18">
    <location>
        <begin position="294"/>
        <end position="303"/>
    </location>
</feature>
<keyword evidence="8" id="KW-0597">Phosphoprotein</keyword>
<dbReference type="GO" id="GO:0031410">
    <property type="term" value="C:cytoplasmic vesicle"/>
    <property type="evidence" value="ECO:0007669"/>
    <property type="project" value="UniProtKB-SubCell"/>
</dbReference>
<comment type="function">
    <text evidence="15">ESCRT-III-like protein involved in cytokinesis, nuclear envelope reassembly and endosomal tubulation. Is required for efficient abscission during cytokinesis. Involved in recruiting VPS4A and/or VPS4B to the midbody of dividing cells. During late anaphase, involved in nuclear envelope reassembly and mitotic spindle disassembly together with the ESCRT-III complex: IST1 acts by mediating the recruitment of SPAST to the nuclear membrane, leading to microtubule severing. Recruited to the reforming nuclear envelope (NE) during anaphase by LEMD2. Regulates early endosomal tubulation together with the ESCRT-III complex by mediating the recruitment of SPAST.</text>
</comment>
<organism evidence="19 20">
    <name type="scientific">Cinara cedri</name>
    <dbReference type="NCBI Taxonomy" id="506608"/>
    <lineage>
        <taxon>Eukaryota</taxon>
        <taxon>Metazoa</taxon>
        <taxon>Ecdysozoa</taxon>
        <taxon>Arthropoda</taxon>
        <taxon>Hexapoda</taxon>
        <taxon>Insecta</taxon>
        <taxon>Pterygota</taxon>
        <taxon>Neoptera</taxon>
        <taxon>Paraneoptera</taxon>
        <taxon>Hemiptera</taxon>
        <taxon>Sternorrhyncha</taxon>
        <taxon>Aphidomorpha</taxon>
        <taxon>Aphidoidea</taxon>
        <taxon>Aphididae</taxon>
        <taxon>Lachninae</taxon>
        <taxon>Cinara</taxon>
    </lineage>
</organism>
<dbReference type="GO" id="GO:0030496">
    <property type="term" value="C:midbody"/>
    <property type="evidence" value="ECO:0007669"/>
    <property type="project" value="UniProtKB-SubCell"/>
</dbReference>
<protein>
    <recommendedName>
        <fullName evidence="6">IST1 homolog</fullName>
    </recommendedName>
    <alternativeName>
        <fullName evidence="14">Charged multivesicular body protein 8</fullName>
    </alternativeName>
</protein>
<dbReference type="AlphaFoldDB" id="A0A5E4N4K8"/>
<evidence type="ECO:0000313" key="19">
    <source>
        <dbReference type="EMBL" id="VVC39596.1"/>
    </source>
</evidence>
<evidence type="ECO:0000256" key="15">
    <source>
        <dbReference type="ARBA" id="ARBA00046124"/>
    </source>
</evidence>
<evidence type="ECO:0000256" key="16">
    <source>
        <dbReference type="ARBA" id="ARBA00046920"/>
    </source>
</evidence>
<dbReference type="GO" id="GO:0015031">
    <property type="term" value="P:protein transport"/>
    <property type="evidence" value="ECO:0007669"/>
    <property type="project" value="InterPro"/>
</dbReference>
<keyword evidence="9" id="KW-0132">Cell division</keyword>
<dbReference type="Proteomes" id="UP000325440">
    <property type="component" value="Unassembled WGS sequence"/>
</dbReference>
<evidence type="ECO:0000313" key="20">
    <source>
        <dbReference type="Proteomes" id="UP000325440"/>
    </source>
</evidence>
<dbReference type="PANTHER" id="PTHR12161">
    <property type="entry name" value="IST1 FAMILY MEMBER"/>
    <property type="match status" value="1"/>
</dbReference>
<dbReference type="Pfam" id="PF03398">
    <property type="entry name" value="Ist1"/>
    <property type="match status" value="1"/>
</dbReference>
<comment type="subcellular location">
    <subcellularLocation>
        <location evidence="3">Cytoplasm</location>
        <location evidence="3">Cytoskeleton</location>
        <location evidence="3">Microtubule organizing center</location>
        <location evidence="3">Centrosome</location>
    </subcellularLocation>
    <subcellularLocation>
        <location evidence="4">Cytoplasmic vesicle</location>
    </subcellularLocation>
    <subcellularLocation>
        <location evidence="1">Midbody</location>
    </subcellularLocation>
    <subcellularLocation>
        <location evidence="2">Nucleus envelope</location>
    </subcellularLocation>
</comment>
<feature type="coiled-coil region" evidence="17">
    <location>
        <begin position="8"/>
        <end position="42"/>
    </location>
</feature>
<evidence type="ECO:0000256" key="10">
    <source>
        <dbReference type="ARBA" id="ARBA00023212"/>
    </source>
</evidence>
<proteinExistence type="inferred from homology"/>
<evidence type="ECO:0000256" key="13">
    <source>
        <dbReference type="ARBA" id="ARBA00023329"/>
    </source>
</evidence>
<evidence type="ECO:0000256" key="9">
    <source>
        <dbReference type="ARBA" id="ARBA00022618"/>
    </source>
</evidence>
<evidence type="ECO:0000256" key="12">
    <source>
        <dbReference type="ARBA" id="ARBA00023306"/>
    </source>
</evidence>
<evidence type="ECO:0000256" key="14">
    <source>
        <dbReference type="ARBA" id="ARBA00032374"/>
    </source>
</evidence>
<keyword evidence="12" id="KW-0131">Cell cycle</keyword>
<reference evidence="19 20" key="1">
    <citation type="submission" date="2019-08" db="EMBL/GenBank/DDBJ databases">
        <authorList>
            <person name="Alioto T."/>
            <person name="Alioto T."/>
            <person name="Gomez Garrido J."/>
        </authorList>
    </citation>
    <scope>NUCLEOTIDE SEQUENCE [LARGE SCALE GENOMIC DNA]</scope>
</reference>
<comment type="subunit">
    <text evidence="16">Interacts with CHMP1A, CHMP1B, VPS4A and VTA1. Interacts with SPAST, STAMBP, and USP8. May interact with VPS37B. May associate with the ESCRT-I complex. Interacts with MITD1, in competition with VSP4. Interacts with SPART (via MIT domain); leading to the recruitment of SPART to midbodies. Interacts with SPAST.</text>
</comment>
<accession>A0A5E4N4K8</accession>